<dbReference type="SUPFAM" id="SSF53335">
    <property type="entry name" value="S-adenosyl-L-methionine-dependent methyltransferases"/>
    <property type="match status" value="1"/>
</dbReference>
<feature type="domain" description="Methyltransferase type 11" evidence="2">
    <location>
        <begin position="50"/>
        <end position="146"/>
    </location>
</feature>
<protein>
    <recommendedName>
        <fullName evidence="2">Methyltransferase type 11 domain-containing protein</fullName>
    </recommendedName>
</protein>
<evidence type="ECO:0000259" key="2">
    <source>
        <dbReference type="Pfam" id="PF08241"/>
    </source>
</evidence>
<dbReference type="PANTHER" id="PTHR43861:SF3">
    <property type="entry name" value="PUTATIVE (AFU_ORTHOLOGUE AFUA_2G14390)-RELATED"/>
    <property type="match status" value="1"/>
</dbReference>
<dbReference type="RefSeq" id="WP_068412118.1">
    <property type="nucleotide sequence ID" value="NZ_LRDB01000002.1"/>
</dbReference>
<dbReference type="PANTHER" id="PTHR43861">
    <property type="entry name" value="TRANS-ACONITATE 2-METHYLTRANSFERASE-RELATED"/>
    <property type="match status" value="1"/>
</dbReference>
<dbReference type="Gene3D" id="3.40.50.150">
    <property type="entry name" value="Vaccinia Virus protein VP39"/>
    <property type="match status" value="1"/>
</dbReference>
<keyword evidence="4" id="KW-1185">Reference proteome</keyword>
<dbReference type="CDD" id="cd02440">
    <property type="entry name" value="AdoMet_MTases"/>
    <property type="match status" value="1"/>
</dbReference>
<gene>
    <name evidence="3" type="ORF">AWN68_13775</name>
</gene>
<evidence type="ECO:0000256" key="1">
    <source>
        <dbReference type="ARBA" id="ARBA00022679"/>
    </source>
</evidence>
<evidence type="ECO:0000313" key="4">
    <source>
        <dbReference type="Proteomes" id="UP000075615"/>
    </source>
</evidence>
<dbReference type="STRING" id="296218.AWN68_13775"/>
<accession>A0A150XVQ4</accession>
<keyword evidence="1" id="KW-0808">Transferase</keyword>
<name>A0A150XVQ4_9BACT</name>
<dbReference type="InterPro" id="IPR013216">
    <property type="entry name" value="Methyltransf_11"/>
</dbReference>
<organism evidence="3 4">
    <name type="scientific">Roseivirga echinicomitans</name>
    <dbReference type="NCBI Taxonomy" id="296218"/>
    <lineage>
        <taxon>Bacteria</taxon>
        <taxon>Pseudomonadati</taxon>
        <taxon>Bacteroidota</taxon>
        <taxon>Cytophagia</taxon>
        <taxon>Cytophagales</taxon>
        <taxon>Roseivirgaceae</taxon>
        <taxon>Roseivirga</taxon>
    </lineage>
</organism>
<dbReference type="Proteomes" id="UP000075615">
    <property type="component" value="Unassembled WGS sequence"/>
</dbReference>
<dbReference type="OrthoDB" id="9797819at2"/>
<comment type="caution">
    <text evidence="3">The sequence shown here is derived from an EMBL/GenBank/DDBJ whole genome shotgun (WGS) entry which is preliminary data.</text>
</comment>
<dbReference type="AlphaFoldDB" id="A0A150XVQ4"/>
<evidence type="ECO:0000313" key="3">
    <source>
        <dbReference type="EMBL" id="KYG82849.1"/>
    </source>
</evidence>
<dbReference type="GO" id="GO:0008757">
    <property type="term" value="F:S-adenosylmethionine-dependent methyltransferase activity"/>
    <property type="evidence" value="ECO:0007669"/>
    <property type="project" value="InterPro"/>
</dbReference>
<dbReference type="InterPro" id="IPR029063">
    <property type="entry name" value="SAM-dependent_MTases_sf"/>
</dbReference>
<proteinExistence type="predicted"/>
<dbReference type="Pfam" id="PF08241">
    <property type="entry name" value="Methyltransf_11"/>
    <property type="match status" value="1"/>
</dbReference>
<dbReference type="EMBL" id="LRDB01000002">
    <property type="protein sequence ID" value="KYG82849.1"/>
    <property type="molecule type" value="Genomic_DNA"/>
</dbReference>
<reference evidence="3 4" key="1">
    <citation type="submission" date="2016-01" db="EMBL/GenBank/DDBJ databases">
        <title>Genome sequencing of Roseivirga echinicomitans KMM 6058.</title>
        <authorList>
            <person name="Selvaratnam C."/>
            <person name="Thevarajoo S."/>
            <person name="Goh K.M."/>
            <person name="Ee R."/>
            <person name="Chan K.-G."/>
            <person name="Chong C.S."/>
        </authorList>
    </citation>
    <scope>NUCLEOTIDE SEQUENCE [LARGE SCALE GENOMIC DNA]</scope>
    <source>
        <strain evidence="3 4">KMM 6058</strain>
    </source>
</reference>
<sequence length="223" mass="25282">MKSSQKEAFLAYEANAWFERNFKVISNYLPENDRVVGLIEEYGLKPASVLEVGCSAGYRLEGIRSRVSGCNVYGVEPSTQAINYGKSHYPKVNFLNGTADDLSEYGDESMDIVIVGFVFYVVDRAILFKVIAEIDRVLKNGGVLIIVDFFSEKALMNAYHHIQNFSAFSFKQNYDEVFTASKLYYLLDKSTWSHSDKGRDASDNYHDKYSISLLKKDISASYK</sequence>